<gene>
    <name evidence="1" type="ORF">MLD38_014948</name>
</gene>
<evidence type="ECO:0000313" key="1">
    <source>
        <dbReference type="EMBL" id="KAI4377292.1"/>
    </source>
</evidence>
<keyword evidence="2" id="KW-1185">Reference proteome</keyword>
<protein>
    <submittedName>
        <fullName evidence="1">Uncharacterized protein</fullName>
    </submittedName>
</protein>
<evidence type="ECO:0000313" key="2">
    <source>
        <dbReference type="Proteomes" id="UP001057402"/>
    </source>
</evidence>
<reference evidence="2" key="1">
    <citation type="journal article" date="2023" name="Front. Plant Sci.">
        <title>Chromosomal-level genome assembly of Melastoma candidum provides insights into trichome evolution.</title>
        <authorList>
            <person name="Zhong Y."/>
            <person name="Wu W."/>
            <person name="Sun C."/>
            <person name="Zou P."/>
            <person name="Liu Y."/>
            <person name="Dai S."/>
            <person name="Zhou R."/>
        </authorList>
    </citation>
    <scope>NUCLEOTIDE SEQUENCE [LARGE SCALE GENOMIC DNA]</scope>
</reference>
<name>A0ACB9RE16_9MYRT</name>
<comment type="caution">
    <text evidence="1">The sequence shown here is derived from an EMBL/GenBank/DDBJ whole genome shotgun (WGS) entry which is preliminary data.</text>
</comment>
<organism evidence="1 2">
    <name type="scientific">Melastoma candidum</name>
    <dbReference type="NCBI Taxonomy" id="119954"/>
    <lineage>
        <taxon>Eukaryota</taxon>
        <taxon>Viridiplantae</taxon>
        <taxon>Streptophyta</taxon>
        <taxon>Embryophyta</taxon>
        <taxon>Tracheophyta</taxon>
        <taxon>Spermatophyta</taxon>
        <taxon>Magnoliopsida</taxon>
        <taxon>eudicotyledons</taxon>
        <taxon>Gunneridae</taxon>
        <taxon>Pentapetalae</taxon>
        <taxon>rosids</taxon>
        <taxon>malvids</taxon>
        <taxon>Myrtales</taxon>
        <taxon>Melastomataceae</taxon>
        <taxon>Melastomatoideae</taxon>
        <taxon>Melastomateae</taxon>
        <taxon>Melastoma</taxon>
    </lineage>
</organism>
<accession>A0ACB9RE16</accession>
<proteinExistence type="predicted"/>
<dbReference type="Proteomes" id="UP001057402">
    <property type="component" value="Chromosome 4"/>
</dbReference>
<sequence>MAVQKDLLSSTIPESDTEEVAVVEASDSSSTILTPQLNNCPCDGNNAASLGQRFKGVIQQQNGKWGAQIYANHQRIWLGTFKSDEEAAMAYDRAAIKLRSGDPHRNFPTSQKSHEESEFQSSHSTEAVLAMIKDGSYRDKLSEYISARSSDGPENGPGCPRVVLISNPDGVRFRLLFQKVLTPSDVGKLNRLVIPKKNAMKFFPRIYPWNGERGAVGEDYGIQQVFYDRSMKSWNFRYCYWSSSHSFVFTKGWNHFVKEKELRSGDVVMFYECSCHDHDGREEKKFYMIDVVKRVEGNIDVKTTDKCSDSEDATDGDGDGSPDVKNGKQQGFKLFGVEIVQKSL</sequence>
<dbReference type="EMBL" id="CM042883">
    <property type="protein sequence ID" value="KAI4377292.1"/>
    <property type="molecule type" value="Genomic_DNA"/>
</dbReference>